<evidence type="ECO:0000256" key="5">
    <source>
        <dbReference type="ARBA" id="ARBA00023315"/>
    </source>
</evidence>
<dbReference type="RefSeq" id="WP_065089773.1">
    <property type="nucleotide sequence ID" value="NZ_JQSG02000006.1"/>
</dbReference>
<name>A0A1A6C1U5_9GAMM</name>
<dbReference type="STRING" id="160660.BJI67_03780"/>
<dbReference type="InterPro" id="IPR016181">
    <property type="entry name" value="Acyl_CoA_acyltransferase"/>
</dbReference>
<accession>A0A1A6C1U5</accession>
<dbReference type="PANTHER" id="PTHR37323:SF1">
    <property type="entry name" value="L-ORNITHINE N(ALPHA)-ACYLTRANSFERASE"/>
    <property type="match status" value="1"/>
</dbReference>
<keyword evidence="3" id="KW-0808">Transferase</keyword>
<evidence type="ECO:0000256" key="1">
    <source>
        <dbReference type="ARBA" id="ARBA00005189"/>
    </source>
</evidence>
<evidence type="ECO:0000256" key="6">
    <source>
        <dbReference type="ARBA" id="ARBA00038095"/>
    </source>
</evidence>
<comment type="pathway">
    <text evidence="1">Lipid metabolism.</text>
</comment>
<evidence type="ECO:0000256" key="10">
    <source>
        <dbReference type="ARBA" id="ARBA00047785"/>
    </source>
</evidence>
<dbReference type="EMBL" id="JQSG02000006">
    <property type="protein sequence ID" value="OBS08528.1"/>
    <property type="molecule type" value="Genomic_DNA"/>
</dbReference>
<dbReference type="Pfam" id="PF13444">
    <property type="entry name" value="Acetyltransf_5"/>
    <property type="match status" value="1"/>
</dbReference>
<evidence type="ECO:0000256" key="2">
    <source>
        <dbReference type="ARBA" id="ARBA00022516"/>
    </source>
</evidence>
<dbReference type="OrthoDB" id="9787072at2"/>
<comment type="similarity">
    <text evidence="6">Belongs to the acetyltransferase family. OlsB subfamily.</text>
</comment>
<dbReference type="AlphaFoldDB" id="A0A1A6C1U5"/>
<organism evidence="11 12">
    <name type="scientific">Acidihalobacter prosperus</name>
    <dbReference type="NCBI Taxonomy" id="160660"/>
    <lineage>
        <taxon>Bacteria</taxon>
        <taxon>Pseudomonadati</taxon>
        <taxon>Pseudomonadota</taxon>
        <taxon>Gammaproteobacteria</taxon>
        <taxon>Chromatiales</taxon>
        <taxon>Ectothiorhodospiraceae</taxon>
        <taxon>Acidihalobacter</taxon>
    </lineage>
</organism>
<dbReference type="EC" id="2.3.2.30" evidence="7"/>
<dbReference type="PANTHER" id="PTHR37323">
    <property type="entry name" value="GCN5-RELATED N-ACETYLTRANSFERASE"/>
    <property type="match status" value="1"/>
</dbReference>
<comment type="function">
    <text evidence="9">Catalyzes the first step in the biosynthesis of ornithine lipids, which are phosphorus-free membrane lipids. Catalyzes the 3-hydroxyacyl-acyl carrier protein-dependent acylation of ornithine to form lyso-ornithine lipid (LOL).</text>
</comment>
<evidence type="ECO:0000256" key="7">
    <source>
        <dbReference type="ARBA" id="ARBA00039058"/>
    </source>
</evidence>
<keyword evidence="2" id="KW-0444">Lipid biosynthesis</keyword>
<dbReference type="SUPFAM" id="SSF55729">
    <property type="entry name" value="Acyl-CoA N-acyltransferases (Nat)"/>
    <property type="match status" value="1"/>
</dbReference>
<proteinExistence type="inferred from homology"/>
<evidence type="ECO:0000256" key="4">
    <source>
        <dbReference type="ARBA" id="ARBA00023098"/>
    </source>
</evidence>
<dbReference type="InterPro" id="IPR052351">
    <property type="entry name" value="Ornithine_N-alpha-AT"/>
</dbReference>
<reference evidence="11 12" key="1">
    <citation type="journal article" date="2014" name="Genome Announc.">
        <title>Draft Genome Sequence of the Iron-Oxidizing, Acidophilic, and Halotolerant 'Thiobacillus prosperus' Type Strain DSM 5130.</title>
        <authorList>
            <person name="Ossandon F.J."/>
            <person name="Cardenas J.P."/>
            <person name="Corbett M."/>
            <person name="Quatrini R."/>
            <person name="Holmes D.S."/>
            <person name="Watkin E."/>
        </authorList>
    </citation>
    <scope>NUCLEOTIDE SEQUENCE [LARGE SCALE GENOMIC DNA]</scope>
    <source>
        <strain evidence="11 12">DSM 5130</strain>
    </source>
</reference>
<keyword evidence="4" id="KW-0443">Lipid metabolism</keyword>
<evidence type="ECO:0000313" key="11">
    <source>
        <dbReference type="EMBL" id="OBS08528.1"/>
    </source>
</evidence>
<dbReference type="Proteomes" id="UP000029273">
    <property type="component" value="Unassembled WGS sequence"/>
</dbReference>
<evidence type="ECO:0000256" key="3">
    <source>
        <dbReference type="ARBA" id="ARBA00022679"/>
    </source>
</evidence>
<dbReference type="GO" id="GO:0043810">
    <property type="term" value="F:ornithine-acyl [acyl carrier protein] N-acyltransferase activity"/>
    <property type="evidence" value="ECO:0007669"/>
    <property type="project" value="UniProtKB-EC"/>
</dbReference>
<comment type="catalytic activity">
    <reaction evidence="10">
        <text>a (3R)-hydroxyacyl-[ACP] + L-ornithine = a lyso-ornithine lipid + holo-[ACP] + H(+)</text>
        <dbReference type="Rhea" id="RHEA:20633"/>
        <dbReference type="Rhea" id="RHEA-COMP:9685"/>
        <dbReference type="Rhea" id="RHEA-COMP:9945"/>
        <dbReference type="ChEBI" id="CHEBI:15378"/>
        <dbReference type="ChEBI" id="CHEBI:46911"/>
        <dbReference type="ChEBI" id="CHEBI:64479"/>
        <dbReference type="ChEBI" id="CHEBI:78827"/>
        <dbReference type="ChEBI" id="CHEBI:138482"/>
        <dbReference type="EC" id="2.3.2.30"/>
    </reaction>
    <physiologicalReaction direction="left-to-right" evidence="10">
        <dbReference type="Rhea" id="RHEA:20634"/>
    </physiologicalReaction>
</comment>
<dbReference type="GO" id="GO:0006629">
    <property type="term" value="P:lipid metabolic process"/>
    <property type="evidence" value="ECO:0007669"/>
    <property type="project" value="UniProtKB-KW"/>
</dbReference>
<dbReference type="Gene3D" id="3.40.630.30">
    <property type="match status" value="1"/>
</dbReference>
<evidence type="ECO:0000256" key="8">
    <source>
        <dbReference type="ARBA" id="ARBA00039866"/>
    </source>
</evidence>
<protein>
    <recommendedName>
        <fullName evidence="8">L-ornithine N(alpha)-acyltransferase</fullName>
        <ecNumber evidence="7">2.3.2.30</ecNumber>
    </recommendedName>
</protein>
<evidence type="ECO:0000313" key="12">
    <source>
        <dbReference type="Proteomes" id="UP000029273"/>
    </source>
</evidence>
<keyword evidence="12" id="KW-1185">Reference proteome</keyword>
<keyword evidence="5" id="KW-0012">Acyltransferase</keyword>
<gene>
    <name evidence="11" type="ORF">Thpro_022778</name>
</gene>
<evidence type="ECO:0000256" key="9">
    <source>
        <dbReference type="ARBA" id="ARBA00045724"/>
    </source>
</evidence>
<comment type="caution">
    <text evidence="11">The sequence shown here is derived from an EMBL/GenBank/DDBJ whole genome shotgun (WGS) entry which is preliminary data.</text>
</comment>
<sequence>MGENLARASLAQMHLVAELATTDAQVRESQRLRYRVFAEEMGAQVHSAAPGLETDGFDPYCHHLLVRDTRSGEVIGSTRILTDTQSRLSGGFYSESEFDLSPILALPGRIIEIGRTCIHPEHRNGAAIGVLWSALGRFMSIHRVDYMIGCASIGLRDGGHEAQAIMARIRKQGYLSPETLRAAPRHPLETPATHGTLSSLSIPPLLKAYLRLGAWICGEPCEDKAFNVADLLILLEVDRLNPRYGRHFLQAGSSRRLPVAYLSHPGRHVDAQPETYS</sequence>